<sequence>MALSTSQSVKALLKFSSHPFSIQMTIDEVKRTAQEQVNRALKDQSRFFLDLKIAAPKITIPTDFCPDSTHSTKLLLDLGNLVISTKDDSEIVSPEEMNMYVQFDMVLSDVSAFLVDGDYYWSQTPTNGVGPSRSTFVTFLPVIDKCAVVLKLQQIRLENPAFPSMRLAVRLPSLGFHFSPARYHRLMQVAKIFEAEEIIDSDVYRPWTQSDFEGWLCLLTWKGVGGREAIWKRRYLCIVGSFLYILENPGSRSYKQYISLRGKQLYQVPPNDVGNEQYVLAVYSAERSNNIVEDANALILRCDSEDLKKTWQSHLQGAIYRASVDLRALSLMMIWNKLLIDIPMGSAPITGLSESSSESEDYEADHAGNDIIDLSQMESLYLTGVLDELKMSFNYSHEHDQSFTKALLAKERGLFEFRATGGRVELSIRGNDIFIGTLLKALEIEDLVCRTGMSGSCYLARSFIRNITATPLLNDVETQCSESSQYEVEEEFYEASENLNDLVDSPYSSGNSLPSEKTMSKAPSFNRFAGLLPINFNDSGTNPVIMNDTLDSFVTAQVAIYDRKSPRYTSTDTKVVVTLATLSFFCRRPTILAVMEFVNAINVGEEIPESFSDTSSSAITQHDYPKENVVDSQLFETMDVPAVKGLLGKGKSRIIFGLTLNMARAQILLMKEGGSKLATLSQDNFLTDIKVFPSSFTIKASLGNLRISDDSLPSSHLYFWACDMRNPGGSSFVELEFCSFNVDDEDYMGYDYSLRGQLSEVRIVYLNRFIQEIVSYFMGLVPNSSNDVVRITDQVTNSEKWFTRSEVEGSPAFKLDLSLRKPIILMPRRTDSLDYLKLDVVHITVQNKFQWFCGSKSDMNAVHREILTISVEDINLNVGAVSELGESIIQDVNGVSIVIMRSLRDLLHQIPSVEVAIKIEELKAALSSKEYEIIAECAQENLSETPNVVPPLIDDSSSPSADKAQHLSARNSDVVKSEAEDKDKDKWIVTKVSIAINLVELGLHYGLTRDASLATMQVSGLWLLYKSNTVGEGFLSSTLEDFTVMDNREGIAQELRLAIRKPETIGYNPSQSVADAGAYAGMTFNTISDEDMKLVPAMVILDARFNENLTSFSLFIQRPQLLVALDFLLAVVEFFVPNVRSMLANDDDGSSHTVDAVILNDSVFNQPSPELSLSPQRPLVADDERYDLFIYDGKGGILFLQDRRGKNLSCPSEEAIIYVGSGKKLQFRNVKIKNGKYLDSCILLGSNSSYSASEDDEVLLDEASCVGPLEDDSGETVDAVPSQNPNVSRSTELIFELKAIGPELTFYNTSRSVGESAALSNKLLHTQLDAFCSCWLKLVGNGENEGSLVGEGEEDEKKAISLGLVWN</sequence>
<proteinExistence type="predicted"/>
<keyword evidence="4" id="KW-1185">Reference proteome</keyword>
<evidence type="ECO:0000313" key="4">
    <source>
        <dbReference type="Proteomes" id="UP001234989"/>
    </source>
</evidence>
<evidence type="ECO:0000256" key="1">
    <source>
        <dbReference type="SAM" id="MobiDB-lite"/>
    </source>
</evidence>
<reference evidence="3" key="1">
    <citation type="submission" date="2023-08" db="EMBL/GenBank/DDBJ databases">
        <title>A de novo genome assembly of Solanum verrucosum Schlechtendal, a Mexican diploid species geographically isolated from the other diploid A-genome species in potato relatives.</title>
        <authorList>
            <person name="Hosaka K."/>
        </authorList>
    </citation>
    <scope>NUCLEOTIDE SEQUENCE</scope>
    <source>
        <tissue evidence="3">Young leaves</tissue>
    </source>
</reference>
<dbReference type="PROSITE" id="PS50003">
    <property type="entry name" value="PH_DOMAIN"/>
    <property type="match status" value="1"/>
</dbReference>
<organism evidence="3 4">
    <name type="scientific">Solanum verrucosum</name>
    <dbReference type="NCBI Taxonomy" id="315347"/>
    <lineage>
        <taxon>Eukaryota</taxon>
        <taxon>Viridiplantae</taxon>
        <taxon>Streptophyta</taxon>
        <taxon>Embryophyta</taxon>
        <taxon>Tracheophyta</taxon>
        <taxon>Spermatophyta</taxon>
        <taxon>Magnoliopsida</taxon>
        <taxon>eudicotyledons</taxon>
        <taxon>Gunneridae</taxon>
        <taxon>Pentapetalae</taxon>
        <taxon>asterids</taxon>
        <taxon>lamiids</taxon>
        <taxon>Solanales</taxon>
        <taxon>Solanaceae</taxon>
        <taxon>Solanoideae</taxon>
        <taxon>Solaneae</taxon>
        <taxon>Solanum</taxon>
    </lineage>
</organism>
<dbReference type="PANTHER" id="PTHR45523:SF3">
    <property type="entry name" value="VACUOLAR PROTEIN SORTING-ASSOCIATED PROTEIN 13A"/>
    <property type="match status" value="1"/>
</dbReference>
<protein>
    <recommendedName>
        <fullName evidence="2">PH domain-containing protein</fullName>
    </recommendedName>
</protein>
<evidence type="ECO:0000313" key="3">
    <source>
        <dbReference type="EMBL" id="WMV43449.1"/>
    </source>
</evidence>
<dbReference type="EMBL" id="CP133619">
    <property type="protein sequence ID" value="WMV43449.1"/>
    <property type="molecule type" value="Genomic_DNA"/>
</dbReference>
<dbReference type="Proteomes" id="UP001234989">
    <property type="component" value="Chromosome 8"/>
</dbReference>
<dbReference type="SUPFAM" id="SSF50729">
    <property type="entry name" value="PH domain-like"/>
    <property type="match status" value="1"/>
</dbReference>
<evidence type="ECO:0000259" key="2">
    <source>
        <dbReference type="PROSITE" id="PS50003"/>
    </source>
</evidence>
<dbReference type="PANTHER" id="PTHR45523">
    <property type="entry name" value="TETRATRICOPEPTIDE REPEAT (TPR)-CONTAINING PROTEIN-RELATED"/>
    <property type="match status" value="1"/>
</dbReference>
<gene>
    <name evidence="3" type="ORF">MTR67_036834</name>
</gene>
<name>A0AAF0UCS3_SOLVR</name>
<feature type="region of interest" description="Disordered" evidence="1">
    <location>
        <begin position="945"/>
        <end position="977"/>
    </location>
</feature>
<dbReference type="Pfam" id="PF00169">
    <property type="entry name" value="PH"/>
    <property type="match status" value="1"/>
</dbReference>
<feature type="domain" description="PH" evidence="2">
    <location>
        <begin position="209"/>
        <end position="320"/>
    </location>
</feature>
<dbReference type="InterPro" id="IPR001849">
    <property type="entry name" value="PH_domain"/>
</dbReference>
<accession>A0AAF0UCS3</accession>
<dbReference type="SMART" id="SM00233">
    <property type="entry name" value="PH"/>
    <property type="match status" value="1"/>
</dbReference>
<dbReference type="InterPro" id="IPR011993">
    <property type="entry name" value="PH-like_dom_sf"/>
</dbReference>
<dbReference type="Gene3D" id="2.30.29.30">
    <property type="entry name" value="Pleckstrin-homology domain (PH domain)/Phosphotyrosine-binding domain (PTB)"/>
    <property type="match status" value="1"/>
</dbReference>